<dbReference type="GO" id="GO:0005886">
    <property type="term" value="C:plasma membrane"/>
    <property type="evidence" value="ECO:0007669"/>
    <property type="project" value="UniProtKB-SubCell"/>
</dbReference>
<proteinExistence type="inferred from homology"/>
<dbReference type="EMBL" id="CP024899">
    <property type="protein sequence ID" value="ATX65258.1"/>
    <property type="molecule type" value="Genomic_DNA"/>
</dbReference>
<feature type="transmembrane region" description="Helical" evidence="14">
    <location>
        <begin position="237"/>
        <end position="259"/>
    </location>
</feature>
<evidence type="ECO:0000256" key="10">
    <source>
        <dbReference type="ARBA" id="ARBA00023251"/>
    </source>
</evidence>
<dbReference type="GO" id="GO:0046677">
    <property type="term" value="P:response to antibiotic"/>
    <property type="evidence" value="ECO:0007669"/>
    <property type="project" value="UniProtKB-UniRule"/>
</dbReference>
<accession>A0A2K8KER4</accession>
<dbReference type="OrthoDB" id="9808289at2"/>
<dbReference type="GO" id="GO:0008360">
    <property type="term" value="P:regulation of cell shape"/>
    <property type="evidence" value="ECO:0007669"/>
    <property type="project" value="UniProtKB-KW"/>
</dbReference>
<sequence>MSYLEAIILGLVQGIFMFVPVSSTAHLVVTQHLMIAQGSNMPAPESPAMILFDLVVHVGTLVSIAIVFWKSLSTLIRATLTETLGQMRVPGQRLGVFTHLFLMGMLTVLVTGVLGLVFKRMFEIVFSAPQVLVFTLSLTAVLLFITDRLPKRPLGIKSIGPRIAIVIGVAQALALIPGISRSGITIIAGLFSGLKRRWAAEYSFLVAIPTILAASLVQSLEVMRGVGLDGVGLGPMIVGFVVAAISGTVALKLVLMLLYKAQLKVFSVYLVALAAVIGFGVLDGII</sequence>
<evidence type="ECO:0000313" key="16">
    <source>
        <dbReference type="Proteomes" id="UP000228948"/>
    </source>
</evidence>
<protein>
    <recommendedName>
        <fullName evidence="4 14">Undecaprenyl-diphosphatase</fullName>
        <ecNumber evidence="3 14">3.6.1.27</ecNumber>
    </recommendedName>
    <alternativeName>
        <fullName evidence="12 14">Bacitracin resistance protein</fullName>
    </alternativeName>
    <alternativeName>
        <fullName evidence="11 14">Undecaprenyl pyrophosphate phosphatase</fullName>
    </alternativeName>
</protein>
<evidence type="ECO:0000313" key="15">
    <source>
        <dbReference type="EMBL" id="ATX65258.1"/>
    </source>
</evidence>
<keyword evidence="14" id="KW-0133">Cell shape</keyword>
<dbReference type="GO" id="GO:0071555">
    <property type="term" value="P:cell wall organization"/>
    <property type="evidence" value="ECO:0007669"/>
    <property type="project" value="UniProtKB-KW"/>
</dbReference>
<gene>
    <name evidence="14" type="primary">uppP</name>
    <name evidence="15" type="ORF">BG454_04965</name>
</gene>
<evidence type="ECO:0000256" key="1">
    <source>
        <dbReference type="ARBA" id="ARBA00004651"/>
    </source>
</evidence>
<dbReference type="Pfam" id="PF02673">
    <property type="entry name" value="BacA"/>
    <property type="match status" value="1"/>
</dbReference>
<comment type="similarity">
    <text evidence="2 14">Belongs to the UppP family.</text>
</comment>
<evidence type="ECO:0000256" key="8">
    <source>
        <dbReference type="ARBA" id="ARBA00022989"/>
    </source>
</evidence>
<keyword evidence="8 14" id="KW-1133">Transmembrane helix</keyword>
<comment type="miscellaneous">
    <text evidence="14">Bacitracin is thought to be involved in the inhibition of peptidoglycan synthesis by sequestering undecaprenyl diphosphate, thereby reducing the pool of lipid carrier available.</text>
</comment>
<evidence type="ECO:0000256" key="5">
    <source>
        <dbReference type="ARBA" id="ARBA00022475"/>
    </source>
</evidence>
<dbReference type="KEGG" id="rbg:BG454_04965"/>
<feature type="transmembrane region" description="Helical" evidence="14">
    <location>
        <begin position="124"/>
        <end position="145"/>
    </location>
</feature>
<feature type="transmembrane region" description="Helical" evidence="14">
    <location>
        <begin position="266"/>
        <end position="285"/>
    </location>
</feature>
<dbReference type="STRING" id="441209.GCA_001870665_03732"/>
<feature type="transmembrane region" description="Helical" evidence="14">
    <location>
        <begin position="6"/>
        <end position="29"/>
    </location>
</feature>
<evidence type="ECO:0000256" key="12">
    <source>
        <dbReference type="ARBA" id="ARBA00032932"/>
    </source>
</evidence>
<feature type="transmembrane region" description="Helical" evidence="14">
    <location>
        <begin position="96"/>
        <end position="117"/>
    </location>
</feature>
<reference evidence="15 16" key="1">
    <citation type="submission" date="2017-11" db="EMBL/GenBank/DDBJ databases">
        <title>Revised Sequence and Annotation of the Rhodobaca barguzinensis strain alga05 Genome.</title>
        <authorList>
            <person name="Kopejtka K."/>
            <person name="Tomasch J.M."/>
            <person name="Bunk B."/>
            <person name="Koblizek M."/>
        </authorList>
    </citation>
    <scope>NUCLEOTIDE SEQUENCE [LARGE SCALE GENOMIC DNA]</scope>
    <source>
        <strain evidence="16">alga05</strain>
    </source>
</reference>
<keyword evidence="14" id="KW-0573">Peptidoglycan synthesis</keyword>
<evidence type="ECO:0000256" key="2">
    <source>
        <dbReference type="ARBA" id="ARBA00010621"/>
    </source>
</evidence>
<feature type="transmembrane region" description="Helical" evidence="14">
    <location>
        <begin position="50"/>
        <end position="69"/>
    </location>
</feature>
<keyword evidence="5 14" id="KW-1003">Cell membrane</keyword>
<dbReference type="AlphaFoldDB" id="A0A2K8KER4"/>
<dbReference type="PANTHER" id="PTHR30622:SF2">
    <property type="entry name" value="UNDECAPRENYL-DIPHOSPHATASE"/>
    <property type="match status" value="1"/>
</dbReference>
<name>A0A2K8KER4_9RHOB</name>
<dbReference type="Proteomes" id="UP000228948">
    <property type="component" value="Chromosome"/>
</dbReference>
<evidence type="ECO:0000256" key="14">
    <source>
        <dbReference type="HAMAP-Rule" id="MF_01006"/>
    </source>
</evidence>
<dbReference type="PANTHER" id="PTHR30622">
    <property type="entry name" value="UNDECAPRENYL-DIPHOSPHATASE"/>
    <property type="match status" value="1"/>
</dbReference>
<keyword evidence="10 14" id="KW-0046">Antibiotic resistance</keyword>
<keyword evidence="16" id="KW-1185">Reference proteome</keyword>
<dbReference type="InterPro" id="IPR003824">
    <property type="entry name" value="UppP"/>
</dbReference>
<keyword evidence="7 14" id="KW-0378">Hydrolase</keyword>
<keyword evidence="14" id="KW-0961">Cell wall biogenesis/degradation</keyword>
<keyword evidence="9 14" id="KW-0472">Membrane</keyword>
<evidence type="ECO:0000256" key="13">
    <source>
        <dbReference type="ARBA" id="ARBA00047594"/>
    </source>
</evidence>
<evidence type="ECO:0000256" key="4">
    <source>
        <dbReference type="ARBA" id="ARBA00021581"/>
    </source>
</evidence>
<dbReference type="GO" id="GO:0009252">
    <property type="term" value="P:peptidoglycan biosynthetic process"/>
    <property type="evidence" value="ECO:0007669"/>
    <property type="project" value="UniProtKB-KW"/>
</dbReference>
<evidence type="ECO:0000256" key="6">
    <source>
        <dbReference type="ARBA" id="ARBA00022692"/>
    </source>
</evidence>
<evidence type="ECO:0000256" key="7">
    <source>
        <dbReference type="ARBA" id="ARBA00022801"/>
    </source>
</evidence>
<comment type="subcellular location">
    <subcellularLocation>
        <location evidence="1 14">Cell membrane</location>
        <topology evidence="1 14">Multi-pass membrane protein</topology>
    </subcellularLocation>
</comment>
<dbReference type="RefSeq" id="WP_071479324.1">
    <property type="nucleotide sequence ID" value="NZ_CP024899.1"/>
</dbReference>
<comment type="catalytic activity">
    <reaction evidence="13 14">
        <text>di-trans,octa-cis-undecaprenyl diphosphate + H2O = di-trans,octa-cis-undecaprenyl phosphate + phosphate + H(+)</text>
        <dbReference type="Rhea" id="RHEA:28094"/>
        <dbReference type="ChEBI" id="CHEBI:15377"/>
        <dbReference type="ChEBI" id="CHEBI:15378"/>
        <dbReference type="ChEBI" id="CHEBI:43474"/>
        <dbReference type="ChEBI" id="CHEBI:58405"/>
        <dbReference type="ChEBI" id="CHEBI:60392"/>
        <dbReference type="EC" id="3.6.1.27"/>
    </reaction>
</comment>
<evidence type="ECO:0000256" key="3">
    <source>
        <dbReference type="ARBA" id="ARBA00012374"/>
    </source>
</evidence>
<dbReference type="EC" id="3.6.1.27" evidence="3 14"/>
<organism evidence="15 16">
    <name type="scientific">Roseinatronobacter bogoriensis subsp. barguzinensis</name>
    <dbReference type="NCBI Taxonomy" id="441209"/>
    <lineage>
        <taxon>Bacteria</taxon>
        <taxon>Pseudomonadati</taxon>
        <taxon>Pseudomonadota</taxon>
        <taxon>Alphaproteobacteria</taxon>
        <taxon>Rhodobacterales</taxon>
        <taxon>Paracoccaceae</taxon>
        <taxon>Roseinatronobacter</taxon>
    </lineage>
</organism>
<keyword evidence="6 14" id="KW-0812">Transmembrane</keyword>
<feature type="transmembrane region" description="Helical" evidence="14">
    <location>
        <begin position="165"/>
        <end position="191"/>
    </location>
</feature>
<dbReference type="HAMAP" id="MF_01006">
    <property type="entry name" value="Undec_diphosphatase"/>
    <property type="match status" value="1"/>
</dbReference>
<dbReference type="GO" id="GO:0050380">
    <property type="term" value="F:undecaprenyl-diphosphatase activity"/>
    <property type="evidence" value="ECO:0007669"/>
    <property type="project" value="UniProtKB-UniRule"/>
</dbReference>
<evidence type="ECO:0000256" key="11">
    <source>
        <dbReference type="ARBA" id="ARBA00032707"/>
    </source>
</evidence>
<comment type="function">
    <text evidence="14">Catalyzes the dephosphorylation of undecaprenyl diphosphate (UPP). Confers resistance to bacitracin.</text>
</comment>
<evidence type="ECO:0000256" key="9">
    <source>
        <dbReference type="ARBA" id="ARBA00023136"/>
    </source>
</evidence>